<dbReference type="GO" id="GO:0042054">
    <property type="term" value="F:histone methyltransferase activity"/>
    <property type="evidence" value="ECO:0007669"/>
    <property type="project" value="TreeGrafter"/>
</dbReference>
<dbReference type="PANTHER" id="PTHR11006">
    <property type="entry name" value="PROTEIN ARGININE N-METHYLTRANSFERASE"/>
    <property type="match status" value="1"/>
</dbReference>
<keyword evidence="3" id="KW-1185">Reference proteome</keyword>
<dbReference type="PANTHER" id="PTHR11006:SF53">
    <property type="entry name" value="PROTEIN ARGININE N-METHYLTRANSFERASE 3"/>
    <property type="match status" value="1"/>
</dbReference>
<dbReference type="GO" id="GO:0016274">
    <property type="term" value="F:protein-arginine N-methyltransferase activity"/>
    <property type="evidence" value="ECO:0007669"/>
    <property type="project" value="InterPro"/>
</dbReference>
<evidence type="ECO:0000313" key="3">
    <source>
        <dbReference type="Proteomes" id="UP000318431"/>
    </source>
</evidence>
<dbReference type="CDD" id="cd02440">
    <property type="entry name" value="AdoMet_MTases"/>
    <property type="match status" value="1"/>
</dbReference>
<evidence type="ECO:0000313" key="2">
    <source>
        <dbReference type="EMBL" id="TWI69158.1"/>
    </source>
</evidence>
<protein>
    <submittedName>
        <fullName evidence="2">Putative RNA methylase</fullName>
    </submittedName>
</protein>
<name>A0A562RJC2_9BURK</name>
<sequence length="305" mass="34342">MLSERELESCYLGQFIPVHYHHNMLMDTNRMHAFRTAIDHVVKPGMKVLELGGGTGALSFFAAQRAEKVYCVDFNPDMVQEARRFLALNRGGHKVEVIHADAFEYLPPEPVDVVICEMIHVAMLREKQVEVIESFKRRYLQKFGGELPVFLPEAVLMAAQPLQQEYDFEGFHAPIVQFQQPGVPQSGTVEMAQPAVYSVTDFTQPNDASYDWQGKFVIDRDGTVSAIRFITKNILSVVQERATTIDWLNHYMALPLATPVAVQRGDVLQVRFAYRAGGSIPSLQAKLHASVLYRAALQPQVMAYA</sequence>
<reference evidence="2 3" key="1">
    <citation type="journal article" date="2015" name="Stand. Genomic Sci.">
        <title>Genomic Encyclopedia of Bacterial and Archaeal Type Strains, Phase III: the genomes of soil and plant-associated and newly described type strains.</title>
        <authorList>
            <person name="Whitman W.B."/>
            <person name="Woyke T."/>
            <person name="Klenk H.P."/>
            <person name="Zhou Y."/>
            <person name="Lilburn T.G."/>
            <person name="Beck B.J."/>
            <person name="De Vos P."/>
            <person name="Vandamme P."/>
            <person name="Eisen J.A."/>
            <person name="Garrity G."/>
            <person name="Hugenholtz P."/>
            <person name="Kyrpides N.C."/>
        </authorList>
    </citation>
    <scope>NUCLEOTIDE SEQUENCE [LARGE SCALE GENOMIC DNA]</scope>
    <source>
        <strain evidence="2 3">CGMCC 1.10822</strain>
    </source>
</reference>
<proteinExistence type="predicted"/>
<dbReference type="RefSeq" id="WP_145646922.1">
    <property type="nucleotide sequence ID" value="NZ_VLLB01000001.1"/>
</dbReference>
<dbReference type="InterPro" id="IPR041698">
    <property type="entry name" value="Methyltransf_25"/>
</dbReference>
<dbReference type="InterPro" id="IPR029063">
    <property type="entry name" value="SAM-dependent_MTases_sf"/>
</dbReference>
<dbReference type="OrthoDB" id="154490at2"/>
<keyword evidence="2" id="KW-0808">Transferase</keyword>
<comment type="caution">
    <text evidence="2">The sequence shown here is derived from an EMBL/GenBank/DDBJ whole genome shotgun (WGS) entry which is preliminary data.</text>
</comment>
<dbReference type="GO" id="GO:0032259">
    <property type="term" value="P:methylation"/>
    <property type="evidence" value="ECO:0007669"/>
    <property type="project" value="UniProtKB-KW"/>
</dbReference>
<dbReference type="InterPro" id="IPR025799">
    <property type="entry name" value="Arg_MeTrfase"/>
</dbReference>
<dbReference type="SUPFAM" id="SSF53335">
    <property type="entry name" value="S-adenosyl-L-methionine-dependent methyltransferases"/>
    <property type="match status" value="1"/>
</dbReference>
<dbReference type="Gene3D" id="3.40.50.150">
    <property type="entry name" value="Vaccinia Virus protein VP39"/>
    <property type="match status" value="1"/>
</dbReference>
<organism evidence="2 3">
    <name type="scientific">Pseudoduganella lurida</name>
    <dbReference type="NCBI Taxonomy" id="1036180"/>
    <lineage>
        <taxon>Bacteria</taxon>
        <taxon>Pseudomonadati</taxon>
        <taxon>Pseudomonadota</taxon>
        <taxon>Betaproteobacteria</taxon>
        <taxon>Burkholderiales</taxon>
        <taxon>Oxalobacteraceae</taxon>
        <taxon>Telluria group</taxon>
        <taxon>Pseudoduganella</taxon>
    </lineage>
</organism>
<evidence type="ECO:0000259" key="1">
    <source>
        <dbReference type="Pfam" id="PF13649"/>
    </source>
</evidence>
<dbReference type="Proteomes" id="UP000318431">
    <property type="component" value="Unassembled WGS sequence"/>
</dbReference>
<accession>A0A562RJC2</accession>
<dbReference type="AlphaFoldDB" id="A0A562RJC2"/>
<feature type="domain" description="Methyltransferase" evidence="1">
    <location>
        <begin position="48"/>
        <end position="137"/>
    </location>
</feature>
<dbReference type="Pfam" id="PF13649">
    <property type="entry name" value="Methyltransf_25"/>
    <property type="match status" value="1"/>
</dbReference>
<keyword evidence="2" id="KW-0489">Methyltransferase</keyword>
<dbReference type="EMBL" id="VLLB01000001">
    <property type="protein sequence ID" value="TWI69158.1"/>
    <property type="molecule type" value="Genomic_DNA"/>
</dbReference>
<gene>
    <name evidence="2" type="ORF">IP91_00224</name>
</gene>